<dbReference type="OrthoDB" id="69928at2759"/>
<feature type="domain" description="DNA/RNA-binding" evidence="1">
    <location>
        <begin position="33"/>
        <end position="122"/>
    </location>
</feature>
<feature type="non-terminal residue" evidence="2">
    <location>
        <position position="161"/>
    </location>
</feature>
<comment type="caution">
    <text evidence="2">The sequence shown here is derived from an EMBL/GenBank/DDBJ whole genome shotgun (WGS) entry which is preliminary data.</text>
</comment>
<sequence length="161" mass="18768">TLSTLLEMCNFELTDVVNDGPEQRHNAVQVLPASVKRSLMSIRVSVKWIYSNLDYLATMSVQISDDPYVKDEFVNFSRFWDQFSEFLNTMERLFPHEQGIPLDVPLTEDVELNGFSVLKNQFFIEGQAITKQGEPFEEMDMRIYDIFEDARKIAESQVRKE</sequence>
<evidence type="ECO:0000313" key="3">
    <source>
        <dbReference type="Proteomes" id="UP000789342"/>
    </source>
</evidence>
<dbReference type="Pfam" id="PF10373">
    <property type="entry name" value="EST1_DNA_bind"/>
    <property type="match status" value="1"/>
</dbReference>
<dbReference type="EMBL" id="CAJVPV010063160">
    <property type="protein sequence ID" value="CAG8792632.1"/>
    <property type="molecule type" value="Genomic_DNA"/>
</dbReference>
<proteinExistence type="predicted"/>
<gene>
    <name evidence="2" type="ORF">AMORRO_LOCUS18277</name>
</gene>
<dbReference type="SUPFAM" id="SSF48452">
    <property type="entry name" value="TPR-like"/>
    <property type="match status" value="1"/>
</dbReference>
<dbReference type="InterPro" id="IPR011990">
    <property type="entry name" value="TPR-like_helical_dom_sf"/>
</dbReference>
<evidence type="ECO:0000259" key="1">
    <source>
        <dbReference type="Pfam" id="PF10373"/>
    </source>
</evidence>
<dbReference type="AlphaFoldDB" id="A0A9N9P6Y7"/>
<keyword evidence="3" id="KW-1185">Reference proteome</keyword>
<dbReference type="Proteomes" id="UP000789342">
    <property type="component" value="Unassembled WGS sequence"/>
</dbReference>
<name>A0A9N9P6Y7_9GLOM</name>
<organism evidence="2 3">
    <name type="scientific">Acaulospora morrowiae</name>
    <dbReference type="NCBI Taxonomy" id="94023"/>
    <lineage>
        <taxon>Eukaryota</taxon>
        <taxon>Fungi</taxon>
        <taxon>Fungi incertae sedis</taxon>
        <taxon>Mucoromycota</taxon>
        <taxon>Glomeromycotina</taxon>
        <taxon>Glomeromycetes</taxon>
        <taxon>Diversisporales</taxon>
        <taxon>Acaulosporaceae</taxon>
        <taxon>Acaulospora</taxon>
    </lineage>
</organism>
<feature type="non-terminal residue" evidence="2">
    <location>
        <position position="1"/>
    </location>
</feature>
<reference evidence="2" key="1">
    <citation type="submission" date="2021-06" db="EMBL/GenBank/DDBJ databases">
        <authorList>
            <person name="Kallberg Y."/>
            <person name="Tangrot J."/>
            <person name="Rosling A."/>
        </authorList>
    </citation>
    <scope>NUCLEOTIDE SEQUENCE</scope>
    <source>
        <strain evidence="2">CL551</strain>
    </source>
</reference>
<evidence type="ECO:0000313" key="2">
    <source>
        <dbReference type="EMBL" id="CAG8792632.1"/>
    </source>
</evidence>
<accession>A0A9N9P6Y7</accession>
<dbReference type="InterPro" id="IPR018834">
    <property type="entry name" value="DNA/RNA-bd_Est1-type"/>
</dbReference>
<protein>
    <submittedName>
        <fullName evidence="2">7123_t:CDS:1</fullName>
    </submittedName>
</protein>